<proteinExistence type="predicted"/>
<keyword evidence="2" id="KW-1185">Reference proteome</keyword>
<gene>
    <name evidence="1" type="ORF">MARPO_0050s0032</name>
</gene>
<reference evidence="2" key="1">
    <citation type="journal article" date="2017" name="Cell">
        <title>Insights into land plant evolution garnered from the Marchantia polymorpha genome.</title>
        <authorList>
            <person name="Bowman J.L."/>
            <person name="Kohchi T."/>
            <person name="Yamato K.T."/>
            <person name="Jenkins J."/>
            <person name="Shu S."/>
            <person name="Ishizaki K."/>
            <person name="Yamaoka S."/>
            <person name="Nishihama R."/>
            <person name="Nakamura Y."/>
            <person name="Berger F."/>
            <person name="Adam C."/>
            <person name="Aki S.S."/>
            <person name="Althoff F."/>
            <person name="Araki T."/>
            <person name="Arteaga-Vazquez M.A."/>
            <person name="Balasubrmanian S."/>
            <person name="Barry K."/>
            <person name="Bauer D."/>
            <person name="Boehm C.R."/>
            <person name="Briginshaw L."/>
            <person name="Caballero-Perez J."/>
            <person name="Catarino B."/>
            <person name="Chen F."/>
            <person name="Chiyoda S."/>
            <person name="Chovatia M."/>
            <person name="Davies K.M."/>
            <person name="Delmans M."/>
            <person name="Demura T."/>
            <person name="Dierschke T."/>
            <person name="Dolan L."/>
            <person name="Dorantes-Acosta A.E."/>
            <person name="Eklund D.M."/>
            <person name="Florent S.N."/>
            <person name="Flores-Sandoval E."/>
            <person name="Fujiyama A."/>
            <person name="Fukuzawa H."/>
            <person name="Galik B."/>
            <person name="Grimanelli D."/>
            <person name="Grimwood J."/>
            <person name="Grossniklaus U."/>
            <person name="Hamada T."/>
            <person name="Haseloff J."/>
            <person name="Hetherington A.J."/>
            <person name="Higo A."/>
            <person name="Hirakawa Y."/>
            <person name="Hundley H.N."/>
            <person name="Ikeda Y."/>
            <person name="Inoue K."/>
            <person name="Inoue S.I."/>
            <person name="Ishida S."/>
            <person name="Jia Q."/>
            <person name="Kakita M."/>
            <person name="Kanazawa T."/>
            <person name="Kawai Y."/>
            <person name="Kawashima T."/>
            <person name="Kennedy M."/>
            <person name="Kinose K."/>
            <person name="Kinoshita T."/>
            <person name="Kohara Y."/>
            <person name="Koide E."/>
            <person name="Komatsu K."/>
            <person name="Kopischke S."/>
            <person name="Kubo M."/>
            <person name="Kyozuka J."/>
            <person name="Lagercrantz U."/>
            <person name="Lin S.S."/>
            <person name="Lindquist E."/>
            <person name="Lipzen A.M."/>
            <person name="Lu C.W."/>
            <person name="De Luna E."/>
            <person name="Martienssen R.A."/>
            <person name="Minamino N."/>
            <person name="Mizutani M."/>
            <person name="Mizutani M."/>
            <person name="Mochizuki N."/>
            <person name="Monte I."/>
            <person name="Mosher R."/>
            <person name="Nagasaki H."/>
            <person name="Nakagami H."/>
            <person name="Naramoto S."/>
            <person name="Nishitani K."/>
            <person name="Ohtani M."/>
            <person name="Okamoto T."/>
            <person name="Okumura M."/>
            <person name="Phillips J."/>
            <person name="Pollak B."/>
            <person name="Reinders A."/>
            <person name="Rovekamp M."/>
            <person name="Sano R."/>
            <person name="Sawa S."/>
            <person name="Schmid M.W."/>
            <person name="Shirakawa M."/>
            <person name="Solano R."/>
            <person name="Spunde A."/>
            <person name="Suetsugu N."/>
            <person name="Sugano S."/>
            <person name="Sugiyama A."/>
            <person name="Sun R."/>
            <person name="Suzuki Y."/>
            <person name="Takenaka M."/>
            <person name="Takezawa D."/>
            <person name="Tomogane H."/>
            <person name="Tsuzuki M."/>
            <person name="Ueda T."/>
            <person name="Umeda M."/>
            <person name="Ward J.M."/>
            <person name="Watanabe Y."/>
            <person name="Yazaki K."/>
            <person name="Yokoyama R."/>
            <person name="Yoshitake Y."/>
            <person name="Yotsui I."/>
            <person name="Zachgo S."/>
            <person name="Schmutz J."/>
        </authorList>
    </citation>
    <scope>NUCLEOTIDE SEQUENCE [LARGE SCALE GENOMIC DNA]</scope>
    <source>
        <strain evidence="2">Tak-1</strain>
    </source>
</reference>
<name>A0A2R6WXJ3_MARPO</name>
<organism evidence="1 2">
    <name type="scientific">Marchantia polymorpha</name>
    <name type="common">Common liverwort</name>
    <name type="synonym">Marchantia aquatica</name>
    <dbReference type="NCBI Taxonomy" id="3197"/>
    <lineage>
        <taxon>Eukaryota</taxon>
        <taxon>Viridiplantae</taxon>
        <taxon>Streptophyta</taxon>
        <taxon>Embryophyta</taxon>
        <taxon>Marchantiophyta</taxon>
        <taxon>Marchantiopsida</taxon>
        <taxon>Marchantiidae</taxon>
        <taxon>Marchantiales</taxon>
        <taxon>Marchantiaceae</taxon>
        <taxon>Marchantia</taxon>
    </lineage>
</organism>
<sequence length="95" mass="11102">MHCLLWNRTRAEKSVVDALVVFRSAGVLEEDGSSGDEAGHWSHLRRRLHSYRIQSLESMYWWFKLNEHRRFNGSPGRGNPLILYDLRCKTTTIKG</sequence>
<evidence type="ECO:0000313" key="1">
    <source>
        <dbReference type="EMBL" id="PTQ38566.1"/>
    </source>
</evidence>
<dbReference type="AlphaFoldDB" id="A0A2R6WXJ3"/>
<evidence type="ECO:0000313" key="2">
    <source>
        <dbReference type="Proteomes" id="UP000244005"/>
    </source>
</evidence>
<dbReference type="Proteomes" id="UP000244005">
    <property type="component" value="Unassembled WGS sequence"/>
</dbReference>
<protein>
    <submittedName>
        <fullName evidence="1">Uncharacterized protein</fullName>
    </submittedName>
</protein>
<accession>A0A2R6WXJ3</accession>
<dbReference type="EMBL" id="KZ772722">
    <property type="protein sequence ID" value="PTQ38566.1"/>
    <property type="molecule type" value="Genomic_DNA"/>
</dbReference>
<dbReference type="Gramene" id="Mp3g12270.1">
    <property type="protein sequence ID" value="Mp3g12270.1.cds1"/>
    <property type="gene ID" value="Mp3g12270"/>
</dbReference>